<evidence type="ECO:0000313" key="7">
    <source>
        <dbReference type="EMBL" id="PFG38669.1"/>
    </source>
</evidence>
<dbReference type="Proteomes" id="UP000222106">
    <property type="component" value="Unassembled WGS sequence"/>
</dbReference>
<dbReference type="Gene3D" id="3.40.50.12090">
    <property type="match status" value="2"/>
</dbReference>
<dbReference type="InterPro" id="IPR051922">
    <property type="entry name" value="Bact_Sporulation_Assoc"/>
</dbReference>
<protein>
    <submittedName>
        <fullName evidence="7">Putative cell wall binding repeat protein</fullName>
    </submittedName>
</protein>
<dbReference type="InterPro" id="IPR007253">
    <property type="entry name" value="Cell_wall-bd_2"/>
</dbReference>
<feature type="domain" description="NlpC/P60" evidence="6">
    <location>
        <begin position="367"/>
        <end position="488"/>
    </location>
</feature>
<dbReference type="SUPFAM" id="SSF54001">
    <property type="entry name" value="Cysteine proteinases"/>
    <property type="match status" value="1"/>
</dbReference>
<evidence type="ECO:0000313" key="8">
    <source>
        <dbReference type="Proteomes" id="UP000222106"/>
    </source>
</evidence>
<dbReference type="Pfam" id="PF00877">
    <property type="entry name" value="NLPC_P60"/>
    <property type="match status" value="1"/>
</dbReference>
<evidence type="ECO:0000256" key="2">
    <source>
        <dbReference type="ARBA" id="ARBA00022670"/>
    </source>
</evidence>
<dbReference type="RefSeq" id="WP_098482897.1">
    <property type="nucleotide sequence ID" value="NZ_PDJI01000004.1"/>
</dbReference>
<keyword evidence="4" id="KW-0788">Thiol protease</keyword>
<dbReference type="AlphaFoldDB" id="A0A2A9EKC1"/>
<comment type="caution">
    <text evidence="7">The sequence shown here is derived from an EMBL/GenBank/DDBJ whole genome shotgun (WGS) entry which is preliminary data.</text>
</comment>
<evidence type="ECO:0000256" key="4">
    <source>
        <dbReference type="ARBA" id="ARBA00022807"/>
    </source>
</evidence>
<dbReference type="GO" id="GO:0006508">
    <property type="term" value="P:proteolysis"/>
    <property type="evidence" value="ECO:0007669"/>
    <property type="project" value="UniProtKB-KW"/>
</dbReference>
<dbReference type="OrthoDB" id="5188291at2"/>
<evidence type="ECO:0000256" key="1">
    <source>
        <dbReference type="ARBA" id="ARBA00007074"/>
    </source>
</evidence>
<dbReference type="Pfam" id="PF04122">
    <property type="entry name" value="CW_binding_2"/>
    <property type="match status" value="3"/>
</dbReference>
<dbReference type="InterPro" id="IPR000064">
    <property type="entry name" value="NLP_P60_dom"/>
</dbReference>
<evidence type="ECO:0000259" key="6">
    <source>
        <dbReference type="PROSITE" id="PS51935"/>
    </source>
</evidence>
<keyword evidence="2" id="KW-0645">Protease</keyword>
<keyword evidence="8" id="KW-1185">Reference proteome</keyword>
<dbReference type="InterPro" id="IPR038765">
    <property type="entry name" value="Papain-like_cys_pep_sf"/>
</dbReference>
<dbReference type="PROSITE" id="PS51935">
    <property type="entry name" value="NLPC_P60"/>
    <property type="match status" value="1"/>
</dbReference>
<dbReference type="Gene3D" id="3.90.1720.10">
    <property type="entry name" value="endopeptidase domain like (from Nostoc punctiforme)"/>
    <property type="match status" value="1"/>
</dbReference>
<dbReference type="PANTHER" id="PTHR30032:SF8">
    <property type="entry name" value="GERMINATION-SPECIFIC N-ACETYLMURAMOYL-L-ALANINE AMIDASE"/>
    <property type="match status" value="1"/>
</dbReference>
<gene>
    <name evidence="7" type="ORF">ATJ97_1155</name>
</gene>
<proteinExistence type="inferred from homology"/>
<sequence>MTASAATRSVSVLLAAALAVLLALLAPPALAAPATVDRLSGDDRYATAAAVSRDNFAAGVASVYVANGLDYPDALAGAPRAAADGSPILLVQQTALPAVVKTELNRLRPGRIVILGGPGVVSDAVATQLRAYTGGSVTRLSGADRYATAAAVAATFGSGVGVAYVASGLTYPDALAGAPVAGSGKDPVLLVRGDRLDTSVAGALRTLRPQRIVILGGAGAVSESIAAELRTYTSGSVTRLGGNDRFSTSAAISAAVYPDGSDVVYLANGYDFPDALSAAPLAGRERGPVLLVRPGSIDPTVALELARLGASRVVALGGPGVVSDAVLNQAAGRVEDPVLDDKPVTTTPVYTDEMAKIAAAYRTPGTSRTGTTAITWARTQLGKDYAWGGAGPDSYDCSGLVMRAFEKAGRQLPRVTRDQWNATTRVSLDDLRPGDLLFWSNNGQPTGIYHVAIFTGNGMRLHAPSTGKFVEEVAIWNGNLLPFGGRVM</sequence>
<feature type="chain" id="PRO_5013060914" evidence="5">
    <location>
        <begin position="32"/>
        <end position="488"/>
    </location>
</feature>
<dbReference type="PANTHER" id="PTHR30032">
    <property type="entry name" value="N-ACETYLMURAMOYL-L-ALANINE AMIDASE-RELATED"/>
    <property type="match status" value="1"/>
</dbReference>
<organism evidence="7 8">
    <name type="scientific">Georgenia soli</name>
    <dbReference type="NCBI Taxonomy" id="638953"/>
    <lineage>
        <taxon>Bacteria</taxon>
        <taxon>Bacillati</taxon>
        <taxon>Actinomycetota</taxon>
        <taxon>Actinomycetes</taxon>
        <taxon>Micrococcales</taxon>
        <taxon>Bogoriellaceae</taxon>
        <taxon>Georgenia</taxon>
    </lineage>
</organism>
<keyword evidence="5" id="KW-0732">Signal</keyword>
<name>A0A2A9EKC1_9MICO</name>
<evidence type="ECO:0000256" key="3">
    <source>
        <dbReference type="ARBA" id="ARBA00022801"/>
    </source>
</evidence>
<dbReference type="GO" id="GO:0008234">
    <property type="term" value="F:cysteine-type peptidase activity"/>
    <property type="evidence" value="ECO:0007669"/>
    <property type="project" value="UniProtKB-KW"/>
</dbReference>
<reference evidence="7 8" key="1">
    <citation type="submission" date="2017-10" db="EMBL/GenBank/DDBJ databases">
        <title>Sequencing the genomes of 1000 actinobacteria strains.</title>
        <authorList>
            <person name="Klenk H.-P."/>
        </authorList>
    </citation>
    <scope>NUCLEOTIDE SEQUENCE [LARGE SCALE GENOMIC DNA]</scope>
    <source>
        <strain evidence="7 8">DSM 21838</strain>
    </source>
</reference>
<evidence type="ECO:0000256" key="5">
    <source>
        <dbReference type="SAM" id="SignalP"/>
    </source>
</evidence>
<comment type="similarity">
    <text evidence="1">Belongs to the peptidase C40 family.</text>
</comment>
<keyword evidence="3" id="KW-0378">Hydrolase</keyword>
<dbReference type="EMBL" id="PDJI01000004">
    <property type="protein sequence ID" value="PFG38669.1"/>
    <property type="molecule type" value="Genomic_DNA"/>
</dbReference>
<feature type="signal peptide" evidence="5">
    <location>
        <begin position="1"/>
        <end position="31"/>
    </location>
</feature>
<accession>A0A2A9EKC1</accession>